<evidence type="ECO:0000256" key="4">
    <source>
        <dbReference type="ARBA" id="ARBA00023136"/>
    </source>
</evidence>
<comment type="caution">
    <text evidence="6">The sequence shown here is derived from an EMBL/GenBank/DDBJ whole genome shotgun (WGS) entry which is preliminary data.</text>
</comment>
<dbReference type="GO" id="GO:0022857">
    <property type="term" value="F:transmembrane transporter activity"/>
    <property type="evidence" value="ECO:0007669"/>
    <property type="project" value="InterPro"/>
</dbReference>
<feature type="non-terminal residue" evidence="6">
    <location>
        <position position="113"/>
    </location>
</feature>
<dbReference type="EMBL" id="CAJOAY010036037">
    <property type="protein sequence ID" value="CAF4454763.1"/>
    <property type="molecule type" value="Genomic_DNA"/>
</dbReference>
<name>A0A820SIQ2_9BILA</name>
<feature type="transmembrane region" description="Helical" evidence="5">
    <location>
        <begin position="36"/>
        <end position="54"/>
    </location>
</feature>
<dbReference type="InterPro" id="IPR000109">
    <property type="entry name" value="POT_fam"/>
</dbReference>
<keyword evidence="4 5" id="KW-0472">Membrane</keyword>
<dbReference type="Gene3D" id="1.20.1250.20">
    <property type="entry name" value="MFS general substrate transporter like domains"/>
    <property type="match status" value="1"/>
</dbReference>
<feature type="transmembrane region" description="Helical" evidence="5">
    <location>
        <begin position="82"/>
        <end position="105"/>
    </location>
</feature>
<evidence type="ECO:0000313" key="7">
    <source>
        <dbReference type="Proteomes" id="UP000663881"/>
    </source>
</evidence>
<gene>
    <name evidence="6" type="ORF">OKA104_LOCUS54360</name>
</gene>
<organism evidence="6 7">
    <name type="scientific">Adineta steineri</name>
    <dbReference type="NCBI Taxonomy" id="433720"/>
    <lineage>
        <taxon>Eukaryota</taxon>
        <taxon>Metazoa</taxon>
        <taxon>Spiralia</taxon>
        <taxon>Gnathifera</taxon>
        <taxon>Rotifera</taxon>
        <taxon>Eurotatoria</taxon>
        <taxon>Bdelloidea</taxon>
        <taxon>Adinetida</taxon>
        <taxon>Adinetidae</taxon>
        <taxon>Adineta</taxon>
    </lineage>
</organism>
<evidence type="ECO:0000256" key="5">
    <source>
        <dbReference type="SAM" id="Phobius"/>
    </source>
</evidence>
<evidence type="ECO:0000256" key="1">
    <source>
        <dbReference type="ARBA" id="ARBA00004141"/>
    </source>
</evidence>
<dbReference type="GO" id="GO:0016020">
    <property type="term" value="C:membrane"/>
    <property type="evidence" value="ECO:0007669"/>
    <property type="project" value="UniProtKB-SubCell"/>
</dbReference>
<accession>A0A820SIQ2</accession>
<keyword evidence="3 5" id="KW-1133">Transmembrane helix</keyword>
<dbReference type="InterPro" id="IPR036259">
    <property type="entry name" value="MFS_trans_sf"/>
</dbReference>
<sequence>SLTTSGQSWSFLDYAKISNQGKFLDRVVDDIKSLRRIIIVFLLLIPYWLLYFQIETTFLVQGVHMKVIKFFRTDRGDHYMPVIWLSLGDQMIIILAIFFLNTFVYKRLEASGR</sequence>
<dbReference type="AlphaFoldDB" id="A0A820SIQ2"/>
<keyword evidence="2 5" id="KW-0812">Transmembrane</keyword>
<dbReference type="Pfam" id="PF00854">
    <property type="entry name" value="PTR2"/>
    <property type="match status" value="1"/>
</dbReference>
<reference evidence="6" key="1">
    <citation type="submission" date="2021-02" db="EMBL/GenBank/DDBJ databases">
        <authorList>
            <person name="Nowell W R."/>
        </authorList>
    </citation>
    <scope>NUCLEOTIDE SEQUENCE</scope>
</reference>
<dbReference type="Proteomes" id="UP000663881">
    <property type="component" value="Unassembled WGS sequence"/>
</dbReference>
<evidence type="ECO:0000313" key="6">
    <source>
        <dbReference type="EMBL" id="CAF4454763.1"/>
    </source>
</evidence>
<protein>
    <submittedName>
        <fullName evidence="6">Uncharacterized protein</fullName>
    </submittedName>
</protein>
<evidence type="ECO:0000256" key="3">
    <source>
        <dbReference type="ARBA" id="ARBA00022989"/>
    </source>
</evidence>
<evidence type="ECO:0000256" key="2">
    <source>
        <dbReference type="ARBA" id="ARBA00022692"/>
    </source>
</evidence>
<proteinExistence type="predicted"/>
<feature type="non-terminal residue" evidence="6">
    <location>
        <position position="1"/>
    </location>
</feature>
<comment type="subcellular location">
    <subcellularLocation>
        <location evidence="1">Membrane</location>
        <topology evidence="1">Multi-pass membrane protein</topology>
    </subcellularLocation>
</comment>